<sequence>MITVTRRDGVVVFPVHKTRPPSATVRFVANVVRLPKSDLGRLFLRRALKFGDKLEWYGPRYDWDKEAKSIHDAWRWCDRQERQGAGSRRNEP</sequence>
<keyword evidence="2" id="KW-1185">Reference proteome</keyword>
<name>A0A2U2DV31_9HYPH</name>
<gene>
    <name evidence="1" type="ORF">DEM27_05810</name>
</gene>
<evidence type="ECO:0000313" key="2">
    <source>
        <dbReference type="Proteomes" id="UP000245252"/>
    </source>
</evidence>
<dbReference type="EMBL" id="QFBC01000002">
    <property type="protein sequence ID" value="PWE57156.1"/>
    <property type="molecule type" value="Genomic_DNA"/>
</dbReference>
<dbReference type="Proteomes" id="UP000245252">
    <property type="component" value="Unassembled WGS sequence"/>
</dbReference>
<dbReference type="AlphaFoldDB" id="A0A2U2DV31"/>
<reference evidence="1 2" key="1">
    <citation type="submission" date="2018-05" db="EMBL/GenBank/DDBJ databases">
        <title>The draft genome of strain NS-104.</title>
        <authorList>
            <person name="Hang P."/>
            <person name="Jiang J."/>
        </authorList>
    </citation>
    <scope>NUCLEOTIDE SEQUENCE [LARGE SCALE GENOMIC DNA]</scope>
    <source>
        <strain evidence="1 2">NS-104</strain>
    </source>
</reference>
<protein>
    <submittedName>
        <fullName evidence="1">Uncharacterized protein</fullName>
    </submittedName>
</protein>
<organism evidence="1 2">
    <name type="scientific">Metarhizobium album</name>
    <dbReference type="NCBI Taxonomy" id="2182425"/>
    <lineage>
        <taxon>Bacteria</taxon>
        <taxon>Pseudomonadati</taxon>
        <taxon>Pseudomonadota</taxon>
        <taxon>Alphaproteobacteria</taxon>
        <taxon>Hyphomicrobiales</taxon>
        <taxon>Rhizobiaceae</taxon>
        <taxon>Metarhizobium</taxon>
    </lineage>
</organism>
<proteinExistence type="predicted"/>
<comment type="caution">
    <text evidence="1">The sequence shown here is derived from an EMBL/GenBank/DDBJ whole genome shotgun (WGS) entry which is preliminary data.</text>
</comment>
<accession>A0A2U2DV31</accession>
<dbReference type="OrthoDB" id="9903152at2"/>
<evidence type="ECO:0000313" key="1">
    <source>
        <dbReference type="EMBL" id="PWE57156.1"/>
    </source>
</evidence>
<dbReference type="RefSeq" id="WP_109457259.1">
    <property type="nucleotide sequence ID" value="NZ_QFBC01000002.1"/>
</dbReference>